<name>A0A328PCB3_9EURY</name>
<gene>
    <name evidence="4" type="ORF">DPC56_06130</name>
</gene>
<dbReference type="GO" id="GO:0016020">
    <property type="term" value="C:membrane"/>
    <property type="evidence" value="ECO:0007669"/>
    <property type="project" value="InterPro"/>
</dbReference>
<dbReference type="OrthoDB" id="74319at2157"/>
<dbReference type="RefSeq" id="WP_112094198.1">
    <property type="nucleotide sequence ID" value="NZ_QLOE01000007.1"/>
</dbReference>
<comment type="caution">
    <text evidence="4">The sequence shown here is derived from an EMBL/GenBank/DDBJ whole genome shotgun (WGS) entry which is preliminary data.</text>
</comment>
<evidence type="ECO:0000313" key="5">
    <source>
        <dbReference type="Proteomes" id="UP000249782"/>
    </source>
</evidence>
<feature type="domain" description="Peptidase S24/S26A/S26B/S26C" evidence="3">
    <location>
        <begin position="107"/>
        <end position="176"/>
    </location>
</feature>
<dbReference type="InterPro" id="IPR036286">
    <property type="entry name" value="LexA/Signal_pep-like_sf"/>
</dbReference>
<evidence type="ECO:0000313" key="4">
    <source>
        <dbReference type="EMBL" id="RAO78833.1"/>
    </source>
</evidence>
<dbReference type="GO" id="GO:0004252">
    <property type="term" value="F:serine-type endopeptidase activity"/>
    <property type="evidence" value="ECO:0007669"/>
    <property type="project" value="InterPro"/>
</dbReference>
<dbReference type="EMBL" id="QLOE01000007">
    <property type="protein sequence ID" value="RAO78833.1"/>
    <property type="molecule type" value="Genomic_DNA"/>
</dbReference>
<dbReference type="Proteomes" id="UP000249782">
    <property type="component" value="Unassembled WGS sequence"/>
</dbReference>
<evidence type="ECO:0000259" key="3">
    <source>
        <dbReference type="Pfam" id="PF00717"/>
    </source>
</evidence>
<reference evidence="4 5" key="1">
    <citation type="submission" date="2018-06" db="EMBL/GenBank/DDBJ databases">
        <title>Draft genome sequence of hyperthermophilic methanogen Methanothermobacter tenebrarum sp. MCM-B 1447.</title>
        <authorList>
            <person name="Pore S.D."/>
            <person name="Dagar S."/>
            <person name="Dhakephalkar P.K."/>
        </authorList>
    </citation>
    <scope>NUCLEOTIDE SEQUENCE [LARGE SCALE GENOMIC DNA]</scope>
    <source>
        <strain evidence="4 5">MCM B 1447</strain>
    </source>
</reference>
<dbReference type="InterPro" id="IPR019756">
    <property type="entry name" value="Pept_S26A_signal_pept_1_Ser-AS"/>
</dbReference>
<organism evidence="4 5">
    <name type="scientific">Methanothermobacter tenebrarum</name>
    <dbReference type="NCBI Taxonomy" id="680118"/>
    <lineage>
        <taxon>Archaea</taxon>
        <taxon>Methanobacteriati</taxon>
        <taxon>Methanobacteriota</taxon>
        <taxon>Methanomada group</taxon>
        <taxon>Methanobacteria</taxon>
        <taxon>Methanobacteriales</taxon>
        <taxon>Methanobacteriaceae</taxon>
        <taxon>Methanothermobacter</taxon>
    </lineage>
</organism>
<dbReference type="InterPro" id="IPR015927">
    <property type="entry name" value="Peptidase_S24_S26A/B/C"/>
</dbReference>
<dbReference type="Gene3D" id="2.10.109.10">
    <property type="entry name" value="Umud Fragment, subunit A"/>
    <property type="match status" value="1"/>
</dbReference>
<dbReference type="PROSITE" id="PS00501">
    <property type="entry name" value="SPASE_I_1"/>
    <property type="match status" value="1"/>
</dbReference>
<dbReference type="GO" id="GO:0006508">
    <property type="term" value="P:proteolysis"/>
    <property type="evidence" value="ECO:0007669"/>
    <property type="project" value="UniProtKB-KW"/>
</dbReference>
<dbReference type="CDD" id="cd06462">
    <property type="entry name" value="Peptidase_S24_S26"/>
    <property type="match status" value="1"/>
</dbReference>
<dbReference type="AlphaFoldDB" id="A0A328PCB3"/>
<keyword evidence="5" id="KW-1185">Reference proteome</keyword>
<proteinExistence type="predicted"/>
<keyword evidence="1" id="KW-0645">Protease</keyword>
<dbReference type="SUPFAM" id="SSF51306">
    <property type="entry name" value="LexA/Signal peptidase"/>
    <property type="match status" value="1"/>
</dbReference>
<keyword evidence="2" id="KW-0378">Hydrolase</keyword>
<evidence type="ECO:0000256" key="2">
    <source>
        <dbReference type="ARBA" id="ARBA00022801"/>
    </source>
</evidence>
<accession>A0A328PCB3</accession>
<evidence type="ECO:0000256" key="1">
    <source>
        <dbReference type="ARBA" id="ARBA00022670"/>
    </source>
</evidence>
<dbReference type="Pfam" id="PF00717">
    <property type="entry name" value="Peptidase_S24"/>
    <property type="match status" value="1"/>
</dbReference>
<protein>
    <submittedName>
        <fullName evidence="4">S26 family signal peptidase</fullName>
    </submittedName>
</protein>
<sequence length="204" mass="22691">MRKSYILLLLLLVVAIGTGLYIHENKTVNIIIETDGTTVTVKTSTLFFTPTPAGMEEEIADYMESVINNPDSTVDSIKADVKNIASRYGYNDVNVQLKSQFGVDQLPMLARVKGNSMYPTLRDGQQLIVLKTKDFKVGDIVVAKHPEYGLIVKRVGKIEGDMVYLISDNKNVERVYTGTSIVILVPLNTWIHKSDIIGVVKEVM</sequence>